<dbReference type="PANTHER" id="PTHR34229">
    <property type="entry name" value="METAL TRANSPORT PROTEIN HI_1621-RELATED"/>
    <property type="match status" value="1"/>
</dbReference>
<accession>A0A7I8DBA3</accession>
<keyword evidence="5 7" id="KW-1133">Transmembrane helix</keyword>
<evidence type="ECO:0000256" key="5">
    <source>
        <dbReference type="ARBA" id="ARBA00022989"/>
    </source>
</evidence>
<evidence type="ECO:0000256" key="7">
    <source>
        <dbReference type="SAM" id="Phobius"/>
    </source>
</evidence>
<comment type="subcellular location">
    <subcellularLocation>
        <location evidence="1">Cell membrane</location>
        <topology evidence="1">Multi-pass membrane protein</topology>
    </subcellularLocation>
</comment>
<sequence>MHIPDGFLDSKTWLSLSVISASGISLAIKKSKIGLDESKVPMIGITAAFLFAAQMVNFPIGGATSGHLNGAFLATVLFGPWISILLMTTVNFIQAIFFQDGGITALGANIFNMGIVTSLLAFVLYQPIRRMKDGYLKLTSTFLAAWAVVVISSVFVALELAVSGTVPLAPAIKSMAGWHSIIGIGEGIVSTILLHYLAERKVPSALSSEGQEGAA</sequence>
<dbReference type="Pfam" id="PF01891">
    <property type="entry name" value="CbiM"/>
    <property type="match status" value="1"/>
</dbReference>
<dbReference type="AlphaFoldDB" id="A0A7I8DBA3"/>
<dbReference type="Gene3D" id="1.10.1760.20">
    <property type="match status" value="1"/>
</dbReference>
<keyword evidence="2" id="KW-0813">Transport</keyword>
<dbReference type="GO" id="GO:0000041">
    <property type="term" value="P:transition metal ion transport"/>
    <property type="evidence" value="ECO:0007669"/>
    <property type="project" value="InterPro"/>
</dbReference>
<dbReference type="Proteomes" id="UP000593802">
    <property type="component" value="Chromosome"/>
</dbReference>
<dbReference type="InterPro" id="IPR002751">
    <property type="entry name" value="CbiM/NikMN"/>
</dbReference>
<evidence type="ECO:0000256" key="1">
    <source>
        <dbReference type="ARBA" id="ARBA00004651"/>
    </source>
</evidence>
<proteinExistence type="predicted"/>
<dbReference type="GO" id="GO:0005886">
    <property type="term" value="C:plasma membrane"/>
    <property type="evidence" value="ECO:0007669"/>
    <property type="project" value="UniProtKB-SubCell"/>
</dbReference>
<keyword evidence="9" id="KW-1185">Reference proteome</keyword>
<evidence type="ECO:0000256" key="6">
    <source>
        <dbReference type="ARBA" id="ARBA00023136"/>
    </source>
</evidence>
<protein>
    <submittedName>
        <fullName evidence="8">Cobalamin biosynthesis protein CbiM</fullName>
    </submittedName>
</protein>
<feature type="transmembrane region" description="Helical" evidence="7">
    <location>
        <begin position="135"/>
        <end position="158"/>
    </location>
</feature>
<dbReference type="KEGG" id="eff:skT53_01860"/>
<dbReference type="EMBL" id="AP023366">
    <property type="protein sequence ID" value="BCJ85201.1"/>
    <property type="molecule type" value="Genomic_DNA"/>
</dbReference>
<evidence type="ECO:0000313" key="9">
    <source>
        <dbReference type="Proteomes" id="UP000593802"/>
    </source>
</evidence>
<feature type="transmembrane region" description="Helical" evidence="7">
    <location>
        <begin position="178"/>
        <end position="198"/>
    </location>
</feature>
<feature type="transmembrane region" description="Helical" evidence="7">
    <location>
        <begin position="72"/>
        <end position="97"/>
    </location>
</feature>
<keyword evidence="3" id="KW-1003">Cell membrane</keyword>
<evidence type="ECO:0000256" key="4">
    <source>
        <dbReference type="ARBA" id="ARBA00022692"/>
    </source>
</evidence>
<feature type="transmembrane region" description="Helical" evidence="7">
    <location>
        <begin position="40"/>
        <end position="60"/>
    </location>
</feature>
<dbReference type="PANTHER" id="PTHR34229:SF1">
    <property type="entry name" value="METAL TRANSPORT PROTEIN HI_1621-RELATED"/>
    <property type="match status" value="1"/>
</dbReference>
<evidence type="ECO:0000256" key="3">
    <source>
        <dbReference type="ARBA" id="ARBA00022475"/>
    </source>
</evidence>
<evidence type="ECO:0000313" key="8">
    <source>
        <dbReference type="EMBL" id="BCJ85201.1"/>
    </source>
</evidence>
<keyword evidence="4 7" id="KW-0812">Transmembrane</keyword>
<organism evidence="8 9">
    <name type="scientific">Effusibacillus dendaii</name>
    <dbReference type="NCBI Taxonomy" id="2743772"/>
    <lineage>
        <taxon>Bacteria</taxon>
        <taxon>Bacillati</taxon>
        <taxon>Bacillota</taxon>
        <taxon>Bacilli</taxon>
        <taxon>Bacillales</taxon>
        <taxon>Alicyclobacillaceae</taxon>
        <taxon>Effusibacillus</taxon>
    </lineage>
</organism>
<reference evidence="8 9" key="1">
    <citation type="submission" date="2020-08" db="EMBL/GenBank/DDBJ databases">
        <title>Complete Genome Sequence of Effusibacillus dendaii Strain skT53, Isolated from Farmland soil.</title>
        <authorList>
            <person name="Konishi T."/>
            <person name="Kawasaki H."/>
        </authorList>
    </citation>
    <scope>NUCLEOTIDE SEQUENCE [LARGE SCALE GENOMIC DNA]</scope>
    <source>
        <strain evidence="9">skT53</strain>
    </source>
</reference>
<evidence type="ECO:0000256" key="2">
    <source>
        <dbReference type="ARBA" id="ARBA00022448"/>
    </source>
</evidence>
<gene>
    <name evidence="8" type="ORF">skT53_01860</name>
</gene>
<name>A0A7I8DBA3_9BACL</name>
<dbReference type="RefSeq" id="WP_200759347.1">
    <property type="nucleotide sequence ID" value="NZ_AP023366.1"/>
</dbReference>
<keyword evidence="6 7" id="KW-0472">Membrane</keyword>
<feature type="transmembrane region" description="Helical" evidence="7">
    <location>
        <begin position="103"/>
        <end position="123"/>
    </location>
</feature>